<sequence length="237" mass="23615">MNLKFILPIALFLGHLALADEPTTTYSITSTVTQTLLTPSESAERAASIQAASLASVSSASVASVQSQASAAAAASLASVSSVQSEAYASSMASVSSVQAAAYAASVASLSSVQHDHSLASTPSVSTAYGPSSQPITTSLPVSGGRSGVVSASSLTKPSGLFALASHVVSSSSETVNDVAKQTDSWSTVLTGDSSSSDDLAASSVPTVSSVDGAAERYSTFSGLCLTVFTLTLTLFL</sequence>
<evidence type="ECO:0000313" key="1">
    <source>
        <dbReference type="EMBL" id="GME84444.1"/>
    </source>
</evidence>
<accession>A0ACB5TAN3</accession>
<protein>
    <submittedName>
        <fullName evidence="1">Unnamed protein product</fullName>
    </submittedName>
</protein>
<dbReference type="Proteomes" id="UP001165064">
    <property type="component" value="Unassembled WGS sequence"/>
</dbReference>
<dbReference type="EMBL" id="BSXS01005505">
    <property type="protein sequence ID" value="GME84444.1"/>
    <property type="molecule type" value="Genomic_DNA"/>
</dbReference>
<proteinExistence type="predicted"/>
<name>A0ACB5TAN3_AMBMO</name>
<gene>
    <name evidence="1" type="ORF">Amon02_000684700</name>
</gene>
<keyword evidence="2" id="KW-1185">Reference proteome</keyword>
<comment type="caution">
    <text evidence="1">The sequence shown here is derived from an EMBL/GenBank/DDBJ whole genome shotgun (WGS) entry which is preliminary data.</text>
</comment>
<reference evidence="1" key="1">
    <citation type="submission" date="2023-04" db="EMBL/GenBank/DDBJ databases">
        <title>Ambrosiozyma monospora NBRC 10751.</title>
        <authorList>
            <person name="Ichikawa N."/>
            <person name="Sato H."/>
            <person name="Tonouchi N."/>
        </authorList>
    </citation>
    <scope>NUCLEOTIDE SEQUENCE</scope>
    <source>
        <strain evidence="1">NBRC 10751</strain>
    </source>
</reference>
<organism evidence="1 2">
    <name type="scientific">Ambrosiozyma monospora</name>
    <name type="common">Yeast</name>
    <name type="synonym">Endomycopsis monosporus</name>
    <dbReference type="NCBI Taxonomy" id="43982"/>
    <lineage>
        <taxon>Eukaryota</taxon>
        <taxon>Fungi</taxon>
        <taxon>Dikarya</taxon>
        <taxon>Ascomycota</taxon>
        <taxon>Saccharomycotina</taxon>
        <taxon>Pichiomycetes</taxon>
        <taxon>Pichiales</taxon>
        <taxon>Pichiaceae</taxon>
        <taxon>Ambrosiozyma</taxon>
    </lineage>
</organism>
<evidence type="ECO:0000313" key="2">
    <source>
        <dbReference type="Proteomes" id="UP001165064"/>
    </source>
</evidence>